<evidence type="ECO:0000313" key="2">
    <source>
        <dbReference type="EMBL" id="CCG05186.1"/>
    </source>
</evidence>
<organism evidence="2 3">
    <name type="scientific">Blastococcus saxobsidens (strain DD2)</name>
    <dbReference type="NCBI Taxonomy" id="1146883"/>
    <lineage>
        <taxon>Bacteria</taxon>
        <taxon>Bacillati</taxon>
        <taxon>Actinomycetota</taxon>
        <taxon>Actinomycetes</taxon>
        <taxon>Geodermatophilales</taxon>
        <taxon>Geodermatophilaceae</taxon>
        <taxon>Blastococcus</taxon>
    </lineage>
</organism>
<sequence>MPRTSTGSVVITSAFCGLAARSRRDGAIDCGRAGQFGGWGFVLALGGTCGVPAVSFIADRKSKKVVDLRQPTGFCLVPRWWPNCRVQGRP</sequence>
<evidence type="ECO:0000313" key="3">
    <source>
        <dbReference type="Proteomes" id="UP000007517"/>
    </source>
</evidence>
<gene>
    <name evidence="2" type="ordered locus">BLASA_4374</name>
</gene>
<protein>
    <submittedName>
        <fullName evidence="2">Uncharacterized protein</fullName>
    </submittedName>
</protein>
<keyword evidence="1" id="KW-0812">Transmembrane</keyword>
<reference evidence="2 3" key="1">
    <citation type="journal article" date="2012" name="J. Bacteriol.">
        <title>Genome Sequence of Blastococcus saxobsidens DD2, a Stone-Inhabiting Bacterium.</title>
        <authorList>
            <person name="Chouaia B."/>
            <person name="Crotti E."/>
            <person name="Brusetti L."/>
            <person name="Daffonchio D."/>
            <person name="Essoussi I."/>
            <person name="Nouioui I."/>
            <person name="Sbissi I."/>
            <person name="Ghodhbane-Gtari F."/>
            <person name="Gtari M."/>
            <person name="Vacherie B."/>
            <person name="Barbe V."/>
            <person name="Medigue C."/>
            <person name="Gury J."/>
            <person name="Pujic P."/>
            <person name="Normand P."/>
        </authorList>
    </citation>
    <scope>NUCLEOTIDE SEQUENCE [LARGE SCALE GENOMIC DNA]</scope>
    <source>
        <strain evidence="2 3">DD2</strain>
    </source>
</reference>
<reference evidence="3" key="2">
    <citation type="submission" date="2012-02" db="EMBL/GenBank/DDBJ databases">
        <title>Complete genome sequence of Blastococcus saxobsidens strain DD2.</title>
        <authorList>
            <person name="Genoscope."/>
        </authorList>
    </citation>
    <scope>NUCLEOTIDE SEQUENCE [LARGE SCALE GENOMIC DNA]</scope>
    <source>
        <strain evidence="3">DD2</strain>
    </source>
</reference>
<dbReference type="KEGG" id="bsd:BLASA_4374"/>
<keyword evidence="1" id="KW-1133">Transmembrane helix</keyword>
<dbReference type="Proteomes" id="UP000007517">
    <property type="component" value="Chromosome"/>
</dbReference>
<dbReference type="EMBL" id="FO117623">
    <property type="protein sequence ID" value="CCG05186.1"/>
    <property type="molecule type" value="Genomic_DNA"/>
</dbReference>
<proteinExistence type="predicted"/>
<keyword evidence="1" id="KW-0472">Membrane</keyword>
<name>H6RNN8_BLASD</name>
<dbReference type="STRING" id="1146883.BLASA_4374"/>
<accession>H6RNN8</accession>
<dbReference type="HOGENOM" id="CLU_2434975_0_0_11"/>
<feature type="transmembrane region" description="Helical" evidence="1">
    <location>
        <begin position="36"/>
        <end position="58"/>
    </location>
</feature>
<keyword evidence="3" id="KW-1185">Reference proteome</keyword>
<dbReference type="AlphaFoldDB" id="H6RNN8"/>
<evidence type="ECO:0000256" key="1">
    <source>
        <dbReference type="SAM" id="Phobius"/>
    </source>
</evidence>